<gene>
    <name evidence="8 11" type="primary">sat</name>
    <name evidence="11" type="ORF">ENX73_06100</name>
</gene>
<dbReference type="Pfam" id="PF14306">
    <property type="entry name" value="PUA_2"/>
    <property type="match status" value="1"/>
</dbReference>
<proteinExistence type="inferred from homology"/>
<dbReference type="HAMAP" id="MF_00066">
    <property type="entry name" value="Sulf_adenylyltr"/>
    <property type="match status" value="1"/>
</dbReference>
<dbReference type="InterPro" id="IPR014729">
    <property type="entry name" value="Rossmann-like_a/b/a_fold"/>
</dbReference>
<feature type="domain" description="ATP-sulfurylase PUA-like" evidence="10">
    <location>
        <begin position="2"/>
        <end position="159"/>
    </location>
</feature>
<organism evidence="11">
    <name type="scientific">Mesoaciditoga lauensis</name>
    <dbReference type="NCBI Taxonomy" id="1495039"/>
    <lineage>
        <taxon>Bacteria</taxon>
        <taxon>Thermotogati</taxon>
        <taxon>Thermotogota</taxon>
        <taxon>Thermotogae</taxon>
        <taxon>Mesoaciditogales</taxon>
        <taxon>Mesoaciditogaceae</taxon>
        <taxon>Mesoaciditoga</taxon>
    </lineage>
</organism>
<comment type="catalytic activity">
    <reaction evidence="7 8">
        <text>sulfate + ATP + H(+) = adenosine 5'-phosphosulfate + diphosphate</text>
        <dbReference type="Rhea" id="RHEA:18133"/>
        <dbReference type="ChEBI" id="CHEBI:15378"/>
        <dbReference type="ChEBI" id="CHEBI:16189"/>
        <dbReference type="ChEBI" id="CHEBI:30616"/>
        <dbReference type="ChEBI" id="CHEBI:33019"/>
        <dbReference type="ChEBI" id="CHEBI:58243"/>
        <dbReference type="EC" id="2.7.7.4"/>
    </reaction>
</comment>
<dbReference type="InterPro" id="IPR015947">
    <property type="entry name" value="PUA-like_sf"/>
</dbReference>
<dbReference type="PANTHER" id="PTHR43509">
    <property type="match status" value="1"/>
</dbReference>
<keyword evidence="3 8" id="KW-0548">Nucleotidyltransferase</keyword>
<dbReference type="AlphaFoldDB" id="A0A7V3RFH9"/>
<dbReference type="Gene3D" id="3.10.400.10">
    <property type="entry name" value="Sulfate adenylyltransferase"/>
    <property type="match status" value="1"/>
</dbReference>
<sequence length="388" mass="44821">MIKPHGGELVNRFLNERDAEKIIEDSSQLKKIALSDYKIREVENIATGVFSPLRGFMVQKDYLSVIEKMHLQNGAVWTMPITLDLKDEIFDELKLDENILLTNSAGELYGRMVVEDKFERDKEKEVIDVFGTKELNHPGVKRVYDESNFVIGGEITLFKRLNYGIFEKYRFDPVQTREFFEQKGWKTIVAFQTRNPVHRAHEYLQKIALELYDGLFLNPLVGETKIDDLPADVRMETYEVLIDKYYPKSRVLLGVFPSNMFYAGPREAIFHAICRKNYGCTHFIVGRDHAGVGNYYGTYDSQKIFDLFDHKELEIEPLKFENAFYCTKCGSMATSRSCPHSETFHVSLSGTKMRDLLSKGEKLPEEFMRPEVSDLLIKYYSKVSAKGG</sequence>
<evidence type="ECO:0000256" key="3">
    <source>
        <dbReference type="ARBA" id="ARBA00022695"/>
    </source>
</evidence>
<dbReference type="PANTHER" id="PTHR43509:SF1">
    <property type="entry name" value="SULFATE ADENYLYLTRANSFERASE"/>
    <property type="match status" value="1"/>
</dbReference>
<accession>A0A7V3RFH9</accession>
<dbReference type="CDD" id="cd00517">
    <property type="entry name" value="ATPS"/>
    <property type="match status" value="1"/>
</dbReference>
<dbReference type="InterPro" id="IPR002650">
    <property type="entry name" value="Sulphate_adenylyltransferase"/>
</dbReference>
<dbReference type="InterPro" id="IPR024951">
    <property type="entry name" value="Sulfurylase_cat_dom"/>
</dbReference>
<evidence type="ECO:0000259" key="10">
    <source>
        <dbReference type="Pfam" id="PF14306"/>
    </source>
</evidence>
<dbReference type="GO" id="GO:0070814">
    <property type="term" value="P:hydrogen sulfide biosynthetic process"/>
    <property type="evidence" value="ECO:0007669"/>
    <property type="project" value="UniProtKB-UniRule"/>
</dbReference>
<evidence type="ECO:0000256" key="4">
    <source>
        <dbReference type="ARBA" id="ARBA00022741"/>
    </source>
</evidence>
<evidence type="ECO:0000256" key="6">
    <source>
        <dbReference type="ARBA" id="ARBA00037980"/>
    </source>
</evidence>
<evidence type="ECO:0000256" key="5">
    <source>
        <dbReference type="ARBA" id="ARBA00022840"/>
    </source>
</evidence>
<comment type="pathway">
    <text evidence="1 8">Sulfur metabolism; hydrogen sulfide biosynthesis; sulfite from sulfate: step 1/3.</text>
</comment>
<dbReference type="EMBL" id="DTPE01000239">
    <property type="protein sequence ID" value="HGE75680.1"/>
    <property type="molecule type" value="Genomic_DNA"/>
</dbReference>
<feature type="domain" description="Sulphate adenylyltransferase catalytic" evidence="9">
    <location>
        <begin position="168"/>
        <end position="379"/>
    </location>
</feature>
<dbReference type="Gene3D" id="3.40.50.620">
    <property type="entry name" value="HUPs"/>
    <property type="match status" value="1"/>
</dbReference>
<evidence type="ECO:0000256" key="2">
    <source>
        <dbReference type="ARBA" id="ARBA00022679"/>
    </source>
</evidence>
<reference evidence="11" key="1">
    <citation type="journal article" date="2020" name="mSystems">
        <title>Genome- and Community-Level Interaction Insights into Carbon Utilization and Element Cycling Functions of Hydrothermarchaeota in Hydrothermal Sediment.</title>
        <authorList>
            <person name="Zhou Z."/>
            <person name="Liu Y."/>
            <person name="Xu W."/>
            <person name="Pan J."/>
            <person name="Luo Z.H."/>
            <person name="Li M."/>
        </authorList>
    </citation>
    <scope>NUCLEOTIDE SEQUENCE [LARGE SCALE GENOMIC DNA]</scope>
    <source>
        <strain evidence="11">SpSt-966</strain>
    </source>
</reference>
<evidence type="ECO:0000259" key="9">
    <source>
        <dbReference type="Pfam" id="PF01747"/>
    </source>
</evidence>
<dbReference type="NCBIfam" id="NF003166">
    <property type="entry name" value="PRK04149.1"/>
    <property type="match status" value="1"/>
</dbReference>
<comment type="caution">
    <text evidence="11">The sequence shown here is derived from an EMBL/GenBank/DDBJ whole genome shotgun (WGS) entry which is preliminary data.</text>
</comment>
<evidence type="ECO:0000256" key="1">
    <source>
        <dbReference type="ARBA" id="ARBA00005048"/>
    </source>
</evidence>
<keyword evidence="5 8" id="KW-0067">ATP-binding</keyword>
<keyword evidence="4 8" id="KW-0547">Nucleotide-binding</keyword>
<evidence type="ECO:0000313" key="11">
    <source>
        <dbReference type="EMBL" id="HGE75680.1"/>
    </source>
</evidence>
<dbReference type="Pfam" id="PF01747">
    <property type="entry name" value="ATP-sulfurylase"/>
    <property type="match status" value="1"/>
</dbReference>
<protein>
    <recommendedName>
        <fullName evidence="8">Sulfate adenylyltransferase</fullName>
        <ecNumber evidence="8">2.7.7.4</ecNumber>
    </recommendedName>
    <alternativeName>
        <fullName evidence="8">ATP-sulfurylase</fullName>
    </alternativeName>
    <alternativeName>
        <fullName evidence="8">Sulfate adenylate transferase</fullName>
        <shortName evidence="8">SAT</shortName>
    </alternativeName>
</protein>
<comment type="similarity">
    <text evidence="6 8">Belongs to the sulfate adenylyltransferase family.</text>
</comment>
<dbReference type="SUPFAM" id="SSF52374">
    <property type="entry name" value="Nucleotidylyl transferase"/>
    <property type="match status" value="1"/>
</dbReference>
<evidence type="ECO:0000256" key="8">
    <source>
        <dbReference type="HAMAP-Rule" id="MF_00066"/>
    </source>
</evidence>
<dbReference type="NCBIfam" id="TIGR00339">
    <property type="entry name" value="sopT"/>
    <property type="match status" value="1"/>
</dbReference>
<name>A0A7V3RFH9_9BACT</name>
<keyword evidence="2 8" id="KW-0808">Transferase</keyword>
<dbReference type="InterPro" id="IPR025980">
    <property type="entry name" value="ATP-Sase_PUA-like_dom"/>
</dbReference>
<evidence type="ECO:0000256" key="7">
    <source>
        <dbReference type="ARBA" id="ARBA00049370"/>
    </source>
</evidence>
<dbReference type="SUPFAM" id="SSF88697">
    <property type="entry name" value="PUA domain-like"/>
    <property type="match status" value="1"/>
</dbReference>
<dbReference type="InterPro" id="IPR020792">
    <property type="entry name" value="SO4_adenylyltransferase_pro"/>
</dbReference>
<dbReference type="GO" id="GO:0005524">
    <property type="term" value="F:ATP binding"/>
    <property type="evidence" value="ECO:0007669"/>
    <property type="project" value="UniProtKB-KW"/>
</dbReference>
<dbReference type="GO" id="GO:0000103">
    <property type="term" value="P:sulfate assimilation"/>
    <property type="evidence" value="ECO:0007669"/>
    <property type="project" value="UniProtKB-UniRule"/>
</dbReference>
<dbReference type="EC" id="2.7.7.4" evidence="8"/>
<dbReference type="UniPathway" id="UPA00140">
    <property type="reaction ID" value="UER00204"/>
</dbReference>
<dbReference type="GO" id="GO:0004781">
    <property type="term" value="F:sulfate adenylyltransferase (ATP) activity"/>
    <property type="evidence" value="ECO:0007669"/>
    <property type="project" value="UniProtKB-UniRule"/>
</dbReference>